<reference evidence="5 6" key="1">
    <citation type="submission" date="2024-10" db="EMBL/GenBank/DDBJ databases">
        <title>Updated reference genomes for cyclostephanoid diatoms.</title>
        <authorList>
            <person name="Roberts W.R."/>
            <person name="Alverson A.J."/>
        </authorList>
    </citation>
    <scope>NUCLEOTIDE SEQUENCE [LARGE SCALE GENOMIC DNA]</scope>
    <source>
        <strain evidence="5 6">AJA228-03</strain>
    </source>
</reference>
<keyword evidence="2 3" id="KW-0040">ANK repeat</keyword>
<gene>
    <name evidence="5" type="ORF">ACHAXA_007570</name>
</gene>
<dbReference type="PANTHER" id="PTHR24180">
    <property type="entry name" value="CYCLIN-DEPENDENT KINASE INHIBITOR 2C-RELATED"/>
    <property type="match status" value="1"/>
</dbReference>
<evidence type="ECO:0000256" key="2">
    <source>
        <dbReference type="ARBA" id="ARBA00023043"/>
    </source>
</evidence>
<keyword evidence="1" id="KW-0677">Repeat</keyword>
<dbReference type="Proteomes" id="UP001530377">
    <property type="component" value="Unassembled WGS sequence"/>
</dbReference>
<evidence type="ECO:0000256" key="3">
    <source>
        <dbReference type="PROSITE-ProRule" id="PRU00023"/>
    </source>
</evidence>
<dbReference type="Pfam" id="PF00023">
    <property type="entry name" value="Ank"/>
    <property type="match status" value="1"/>
</dbReference>
<feature type="region of interest" description="Disordered" evidence="4">
    <location>
        <begin position="130"/>
        <end position="167"/>
    </location>
</feature>
<proteinExistence type="predicted"/>
<dbReference type="Pfam" id="PF12796">
    <property type="entry name" value="Ank_2"/>
    <property type="match status" value="1"/>
</dbReference>
<evidence type="ECO:0000256" key="1">
    <source>
        <dbReference type="ARBA" id="ARBA00022737"/>
    </source>
</evidence>
<evidence type="ECO:0000256" key="4">
    <source>
        <dbReference type="SAM" id="MobiDB-lite"/>
    </source>
</evidence>
<dbReference type="PANTHER" id="PTHR24180:SF45">
    <property type="entry name" value="POLY [ADP-RIBOSE] POLYMERASE TANKYRASE"/>
    <property type="match status" value="1"/>
</dbReference>
<dbReference type="InterPro" id="IPR036770">
    <property type="entry name" value="Ankyrin_rpt-contain_sf"/>
</dbReference>
<feature type="region of interest" description="Disordered" evidence="4">
    <location>
        <begin position="371"/>
        <end position="391"/>
    </location>
</feature>
<dbReference type="PROSITE" id="PS50297">
    <property type="entry name" value="ANK_REP_REGION"/>
    <property type="match status" value="4"/>
</dbReference>
<feature type="repeat" description="ANK" evidence="3">
    <location>
        <begin position="560"/>
        <end position="592"/>
    </location>
</feature>
<sequence length="1426" mass="157107">MMEPSLFPSPKTISIFDAIKVGDWEGLLALYATTACDAVRSENFARRGTDLHYHEYQSPPPGSSRRGLFRDEKKIEGFHINDSQQSFKSTPDTSLSPIRKLDLVVREIIGADVFVGQHVCNAENRYSAHETQISMQSPQAIQPNKRKSPPGLSLDSNILQDTPPPPCVRREKEMEWERVMWDSASVLSNSRPSPSFVAYRQDRDRRHEFDDGVGVLKSMIAVIDQEKKDDDQQNPSPIFEGNVANATPGDLMEGGTGAGTAQHLACLLDSPFALTLLIILGVNVEARHTAFRRLAIHEAACADSPVCLGLLMEMGSRFSLQLFRDTVVGPVSTAAASSTCEDSAQPSSSLNHFPVSASFAAASVGSGSYDPFSGDTGEDNTSQQKKPGKKKLNVFQGWHKGKTSGIPASNSKKSPLDECDKVSEVCTSFPVALKVMWDAVRFLRSGKMNEVDAAHYVLDRVKISKKAMVILALQCPHLPPTMKQNEEKSHSSPVTSIPALSAVNKLFQSNHRDMQSLFIKRNVDGHGNTPLHWAAFKNCVRAMDVLLSYNVDVNSRAQPSGWTPLHDAAYSDASNAVARLIEAGASVNARSHSGATPLCFAAQEDAPNATRLLLKAGADPSMRCLGNSPGIYIRANNADNNQFHSRFSGYTPLHYCAHYDAANAARVLLYETNPQHNLSAINLLEIPDLNEKLPIHVAVARGSSLVLRELLRGGARVETPSYQPPASPRANAVVAHVATLSALLAIPSHNAANDETTFNILPTSPITVTPVSSPILRAMIPSQPITSAKPWNCLSQTSIDACKHLITEVEMNWTPERHSLFSPSDRLAILEVLRVGKRLEQDEKGVFLDFWPHVLSFCGRGWFEPVEEGLERKVSAKQQGYDDDEELSIQSSTCSMDSSGVDMEDFTQFQLDDTSSLVASVAIVTVMRLASAFTHRASLDHCRCRNNRLHLIGDNHSSAHGKNPREELGQRLRRRNLEYWGVERLSLPSFPSTFDAVADDIFHAISGTICGLQRPDPNMASNAMHQSVLDYRPTHPFSSSNKRWLNGDDIGVAMKKSKQKIQDSSARMGVEIDGASFLFQSHRGAASLSEKSIDEGRAMRILSLLLAKRLSTLPWDKTERTDMRVRSVAVYFNSVEQSLLATRELSRLKIDEKNAGFDHIQIYCLGQKSLALSLDDDKSHSAKKVPVEKIILIVKPTDYDANSLLPAHDDSRHQPRIQSNVVDKLQTLLFQASASSIPAVVLSPRLSELPPLQQVPNAYKRTGPSGFEQSGFQKSSTYGGAEPPVGPTSWLLRDLIPPVFVWVGCANTILQRKVSHWSLRSVAALFRDQQHGAGSFDDPGDESTYSFYSRVALVQSAMDTGHSWHMFAVKERLKPRHSDSTSSRHLDQERDVSYHYMGSSIASRGRPNARIMNDVFEEFCSNSTTK</sequence>
<dbReference type="PROSITE" id="PS50088">
    <property type="entry name" value="ANK_REPEAT"/>
    <property type="match status" value="4"/>
</dbReference>
<dbReference type="SMART" id="SM00248">
    <property type="entry name" value="ANK"/>
    <property type="match status" value="7"/>
</dbReference>
<organism evidence="5 6">
    <name type="scientific">Cyclostephanos tholiformis</name>
    <dbReference type="NCBI Taxonomy" id="382380"/>
    <lineage>
        <taxon>Eukaryota</taxon>
        <taxon>Sar</taxon>
        <taxon>Stramenopiles</taxon>
        <taxon>Ochrophyta</taxon>
        <taxon>Bacillariophyta</taxon>
        <taxon>Coscinodiscophyceae</taxon>
        <taxon>Thalassiosirophycidae</taxon>
        <taxon>Stephanodiscales</taxon>
        <taxon>Stephanodiscaceae</taxon>
        <taxon>Cyclostephanos</taxon>
    </lineage>
</organism>
<feature type="compositionally biased region" description="Polar residues" evidence="4">
    <location>
        <begin position="130"/>
        <end position="142"/>
    </location>
</feature>
<dbReference type="SUPFAM" id="SSF48403">
    <property type="entry name" value="Ankyrin repeat"/>
    <property type="match status" value="1"/>
</dbReference>
<dbReference type="InterPro" id="IPR002110">
    <property type="entry name" value="Ankyrin_rpt"/>
</dbReference>
<accession>A0ABD3SRI0</accession>
<dbReference type="EMBL" id="JALLPB020000009">
    <property type="protein sequence ID" value="KAL3827063.1"/>
    <property type="molecule type" value="Genomic_DNA"/>
</dbReference>
<dbReference type="InterPro" id="IPR051637">
    <property type="entry name" value="Ank_repeat_dom-contain_49"/>
</dbReference>
<dbReference type="Gene3D" id="1.25.40.20">
    <property type="entry name" value="Ankyrin repeat-containing domain"/>
    <property type="match status" value="2"/>
</dbReference>
<feature type="repeat" description="ANK" evidence="3">
    <location>
        <begin position="593"/>
        <end position="625"/>
    </location>
</feature>
<feature type="repeat" description="ANK" evidence="3">
    <location>
        <begin position="526"/>
        <end position="558"/>
    </location>
</feature>
<protein>
    <submittedName>
        <fullName evidence="5">Uncharacterized protein</fullName>
    </submittedName>
</protein>
<evidence type="ECO:0000313" key="5">
    <source>
        <dbReference type="EMBL" id="KAL3827063.1"/>
    </source>
</evidence>
<comment type="caution">
    <text evidence="5">The sequence shown here is derived from an EMBL/GenBank/DDBJ whole genome shotgun (WGS) entry which is preliminary data.</text>
</comment>
<keyword evidence="6" id="KW-1185">Reference proteome</keyword>
<name>A0ABD3SRI0_9STRA</name>
<feature type="repeat" description="ANK" evidence="3">
    <location>
        <begin position="690"/>
        <end position="722"/>
    </location>
</feature>
<evidence type="ECO:0000313" key="6">
    <source>
        <dbReference type="Proteomes" id="UP001530377"/>
    </source>
</evidence>
<feature type="region of interest" description="Disordered" evidence="4">
    <location>
        <begin position="226"/>
        <end position="254"/>
    </location>
</feature>